<dbReference type="Pfam" id="PF00001">
    <property type="entry name" value="7tm_1"/>
    <property type="match status" value="1"/>
</dbReference>
<keyword evidence="9 10" id="KW-0807">Transducer</keyword>
<evidence type="ECO:0000256" key="5">
    <source>
        <dbReference type="ARBA" id="ARBA00023040"/>
    </source>
</evidence>
<feature type="transmembrane region" description="Helical" evidence="12">
    <location>
        <begin position="99"/>
        <end position="123"/>
    </location>
</feature>
<dbReference type="AlphaFoldDB" id="A0A9Q1BM41"/>
<evidence type="ECO:0000256" key="8">
    <source>
        <dbReference type="ARBA" id="ARBA00023170"/>
    </source>
</evidence>
<dbReference type="GO" id="GO:0004930">
    <property type="term" value="F:G protein-coupled receptor activity"/>
    <property type="evidence" value="ECO:0007669"/>
    <property type="project" value="UniProtKB-KW"/>
</dbReference>
<protein>
    <submittedName>
        <fullName evidence="14">Muscarinic acetylcholine receptor M1</fullName>
    </submittedName>
</protein>
<evidence type="ECO:0000256" key="10">
    <source>
        <dbReference type="RuleBase" id="RU000688"/>
    </source>
</evidence>
<evidence type="ECO:0000259" key="13">
    <source>
        <dbReference type="PROSITE" id="PS50262"/>
    </source>
</evidence>
<keyword evidence="7" id="KW-1015">Disulfide bond</keyword>
<dbReference type="GO" id="GO:0001591">
    <property type="term" value="F:dopamine neurotransmitter receptor activity, coupled via Gi/Go"/>
    <property type="evidence" value="ECO:0007669"/>
    <property type="project" value="TreeGrafter"/>
</dbReference>
<dbReference type="SUPFAM" id="SSF81321">
    <property type="entry name" value="Family A G protein-coupled receptor-like"/>
    <property type="match status" value="1"/>
</dbReference>
<evidence type="ECO:0000256" key="12">
    <source>
        <dbReference type="SAM" id="Phobius"/>
    </source>
</evidence>
<dbReference type="GO" id="GO:0045202">
    <property type="term" value="C:synapse"/>
    <property type="evidence" value="ECO:0007669"/>
    <property type="project" value="GOC"/>
</dbReference>
<dbReference type="PANTHER" id="PTHR24248">
    <property type="entry name" value="ADRENERGIC RECEPTOR-RELATED G-PROTEIN COUPLED RECEPTOR"/>
    <property type="match status" value="1"/>
</dbReference>
<comment type="subcellular location">
    <subcellularLocation>
        <location evidence="1">Cell membrane</location>
        <topology evidence="1">Multi-pass membrane protein</topology>
    </subcellularLocation>
</comment>
<feature type="transmembrane region" description="Helical" evidence="12">
    <location>
        <begin position="409"/>
        <end position="432"/>
    </location>
</feature>
<dbReference type="OrthoDB" id="10071887at2759"/>
<comment type="caution">
    <text evidence="14">The sequence shown here is derived from an EMBL/GenBank/DDBJ whole genome shotgun (WGS) entry which is preliminary data.</text>
</comment>
<evidence type="ECO:0000256" key="6">
    <source>
        <dbReference type="ARBA" id="ARBA00023136"/>
    </source>
</evidence>
<keyword evidence="5 10" id="KW-0297">G-protein coupled receptor</keyword>
<keyword evidence="4 12" id="KW-1133">Transmembrane helix</keyword>
<keyword evidence="3 10" id="KW-0812">Transmembrane</keyword>
<evidence type="ECO:0000256" key="9">
    <source>
        <dbReference type="ARBA" id="ARBA00023224"/>
    </source>
</evidence>
<dbReference type="PROSITE" id="PS50262">
    <property type="entry name" value="G_PROTEIN_RECEP_F1_2"/>
    <property type="match status" value="1"/>
</dbReference>
<dbReference type="InterPro" id="IPR000276">
    <property type="entry name" value="GPCR_Rhodpsn"/>
</dbReference>
<feature type="domain" description="G-protein coupled receptors family 1 profile" evidence="13">
    <location>
        <begin position="77"/>
        <end position="429"/>
    </location>
</feature>
<name>A0A9Q1BM41_HOLLE</name>
<dbReference type="InterPro" id="IPR017452">
    <property type="entry name" value="GPCR_Rhodpsn_7TM"/>
</dbReference>
<evidence type="ECO:0000256" key="7">
    <source>
        <dbReference type="ARBA" id="ARBA00023157"/>
    </source>
</evidence>
<reference evidence="14" key="1">
    <citation type="submission" date="2021-10" db="EMBL/GenBank/DDBJ databases">
        <title>Tropical sea cucumber genome reveals ecological adaptation and Cuvierian tubules defense mechanism.</title>
        <authorList>
            <person name="Chen T."/>
        </authorList>
    </citation>
    <scope>NUCLEOTIDE SEQUENCE</scope>
    <source>
        <strain evidence="14">Nanhai2018</strain>
        <tissue evidence="14">Muscle</tissue>
    </source>
</reference>
<keyword evidence="6 12" id="KW-0472">Membrane</keyword>
<dbReference type="EMBL" id="JAIZAY010000014">
    <property type="protein sequence ID" value="KAJ8029155.1"/>
    <property type="molecule type" value="Genomic_DNA"/>
</dbReference>
<feature type="transmembrane region" description="Helical" evidence="12">
    <location>
        <begin position="222"/>
        <end position="246"/>
    </location>
</feature>
<evidence type="ECO:0000313" key="14">
    <source>
        <dbReference type="EMBL" id="KAJ8029155.1"/>
    </source>
</evidence>
<dbReference type="PANTHER" id="PTHR24248:SF125">
    <property type="entry name" value="DOPAMINE D2-LIKE RECEPTOR"/>
    <property type="match status" value="1"/>
</dbReference>
<dbReference type="PRINTS" id="PR00237">
    <property type="entry name" value="GPCRRHODOPSN"/>
</dbReference>
<dbReference type="GO" id="GO:0005886">
    <property type="term" value="C:plasma membrane"/>
    <property type="evidence" value="ECO:0007669"/>
    <property type="project" value="UniProtKB-SubCell"/>
</dbReference>
<proteinExistence type="inferred from homology"/>
<dbReference type="SMART" id="SM01381">
    <property type="entry name" value="7TM_GPCR_Srsx"/>
    <property type="match status" value="1"/>
</dbReference>
<keyword evidence="8 10" id="KW-0675">Receptor</keyword>
<keyword evidence="2" id="KW-1003">Cell membrane</keyword>
<feature type="region of interest" description="Disordered" evidence="11">
    <location>
        <begin position="330"/>
        <end position="362"/>
    </location>
</feature>
<dbReference type="Proteomes" id="UP001152320">
    <property type="component" value="Chromosome 14"/>
</dbReference>
<feature type="transmembrane region" description="Helical" evidence="12">
    <location>
        <begin position="183"/>
        <end position="202"/>
    </location>
</feature>
<dbReference type="Gene3D" id="1.20.1070.10">
    <property type="entry name" value="Rhodopsin 7-helix transmembrane proteins"/>
    <property type="match status" value="1"/>
</dbReference>
<feature type="transmembrane region" description="Helical" evidence="12">
    <location>
        <begin position="370"/>
        <end position="389"/>
    </location>
</feature>
<evidence type="ECO:0000313" key="15">
    <source>
        <dbReference type="Proteomes" id="UP001152320"/>
    </source>
</evidence>
<keyword evidence="15" id="KW-1185">Reference proteome</keyword>
<feature type="compositionally biased region" description="Polar residues" evidence="11">
    <location>
        <begin position="340"/>
        <end position="350"/>
    </location>
</feature>
<gene>
    <name evidence="14" type="ORF">HOLleu_28485</name>
</gene>
<feature type="transmembrane region" description="Helical" evidence="12">
    <location>
        <begin position="129"/>
        <end position="162"/>
    </location>
</feature>
<evidence type="ECO:0000256" key="2">
    <source>
        <dbReference type="ARBA" id="ARBA00022475"/>
    </source>
</evidence>
<sequence>MFLCEEEVPCFLKFESFQVVLTHRAVITFGKSLKMASTDIPRNETTFPLGDEVPSNITVNVTRVTILSVIAFLVVISNLSIILAFAVEKQLRVYTNYYIINMAIADVMVGLTAMGLSILQNLLQYVWPFGYIACNVIISISHSSLHVSVLMLVVICIDRWYAVHYPLKHLAQRRKKNALRRNILVWLASFLFWGSFIGVWGLVDTTLHNTTLCGPLYNRYVISTLVAAAMYYWIPTIIIGILYYFIYRKIRSSGGIEVSKQFQGNGSIACHSSVTSIPGSETTISHVSKSVSYNSSAETLSHLDNPATVPEVTTESKILFTIQTKMRSSDHYNDDRNVHQGGTTSDARQTTKSKRNQETTLDNQKAQRTLSLLIISLVLTWTPYATAILASTYCHTVLMKRSGECFPTIFLVVGLWCSWGNSILNPFMYAAAQPLFRKTILKIYVGKWRK</sequence>
<accession>A0A9Q1BM41</accession>
<evidence type="ECO:0000256" key="11">
    <source>
        <dbReference type="SAM" id="MobiDB-lite"/>
    </source>
</evidence>
<feature type="transmembrane region" description="Helical" evidence="12">
    <location>
        <begin position="64"/>
        <end position="87"/>
    </location>
</feature>
<comment type="similarity">
    <text evidence="10">Belongs to the G-protein coupled receptor 1 family.</text>
</comment>
<evidence type="ECO:0000256" key="1">
    <source>
        <dbReference type="ARBA" id="ARBA00004651"/>
    </source>
</evidence>
<organism evidence="14 15">
    <name type="scientific">Holothuria leucospilota</name>
    <name type="common">Black long sea cucumber</name>
    <name type="synonym">Mertensiothuria leucospilota</name>
    <dbReference type="NCBI Taxonomy" id="206669"/>
    <lineage>
        <taxon>Eukaryota</taxon>
        <taxon>Metazoa</taxon>
        <taxon>Echinodermata</taxon>
        <taxon>Eleutherozoa</taxon>
        <taxon>Echinozoa</taxon>
        <taxon>Holothuroidea</taxon>
        <taxon>Aspidochirotacea</taxon>
        <taxon>Aspidochirotida</taxon>
        <taxon>Holothuriidae</taxon>
        <taxon>Holothuria</taxon>
    </lineage>
</organism>
<dbReference type="PROSITE" id="PS00237">
    <property type="entry name" value="G_PROTEIN_RECEP_F1_1"/>
    <property type="match status" value="1"/>
</dbReference>
<evidence type="ECO:0000256" key="3">
    <source>
        <dbReference type="ARBA" id="ARBA00022692"/>
    </source>
</evidence>
<evidence type="ECO:0000256" key="4">
    <source>
        <dbReference type="ARBA" id="ARBA00022989"/>
    </source>
</evidence>